<comment type="caution">
    <text evidence="2">The sequence shown here is derived from an EMBL/GenBank/DDBJ whole genome shotgun (WGS) entry which is preliminary data.</text>
</comment>
<sequence>MSTFCLARRLDKSESVCSCKSERKSEVEVLCKMPRKERRLKGKHKGMCLKEHNSTETALLKVLNDLLTSADSGSLNIPYRSRPECSLRYWKFVLRGGGHGGSGWRRQWLETAVAIFENSIFTAKTLLHNDQRHLTGDFPSKSRLSTGGRMREEIARMGKPIDLKKAVVGRRNCVVNEPEWGESEQIDRDESMELSQGSKRMREKRGNDFGGARPKKSRVVEHIGEE</sequence>
<name>A0A6A4RTD0_SCOMX</name>
<dbReference type="EMBL" id="VEVO01000022">
    <property type="protein sequence ID" value="KAF0023445.1"/>
    <property type="molecule type" value="Genomic_DNA"/>
</dbReference>
<accession>A0A6A4RTD0</accession>
<protein>
    <submittedName>
        <fullName evidence="2">Uncharacterized protein</fullName>
    </submittedName>
</protein>
<evidence type="ECO:0000313" key="3">
    <source>
        <dbReference type="Proteomes" id="UP000438429"/>
    </source>
</evidence>
<gene>
    <name evidence="2" type="ORF">F2P81_024075</name>
</gene>
<proteinExistence type="predicted"/>
<dbReference type="AlphaFoldDB" id="A0A6A4RTD0"/>
<reference evidence="2 3" key="1">
    <citation type="submission" date="2019-06" db="EMBL/GenBank/DDBJ databases">
        <title>Draft genomes of female and male turbot (Scophthalmus maximus).</title>
        <authorList>
            <person name="Xu H."/>
            <person name="Xu X.-W."/>
            <person name="Shao C."/>
            <person name="Chen S."/>
        </authorList>
    </citation>
    <scope>NUCLEOTIDE SEQUENCE [LARGE SCALE GENOMIC DNA]</scope>
    <source>
        <strain evidence="2">Ysfricsl-2016a</strain>
        <tissue evidence="2">Blood</tissue>
    </source>
</reference>
<dbReference type="Proteomes" id="UP000438429">
    <property type="component" value="Unassembled WGS sequence"/>
</dbReference>
<feature type="region of interest" description="Disordered" evidence="1">
    <location>
        <begin position="180"/>
        <end position="226"/>
    </location>
</feature>
<evidence type="ECO:0000256" key="1">
    <source>
        <dbReference type="SAM" id="MobiDB-lite"/>
    </source>
</evidence>
<evidence type="ECO:0000313" key="2">
    <source>
        <dbReference type="EMBL" id="KAF0023445.1"/>
    </source>
</evidence>
<organism evidence="2 3">
    <name type="scientific">Scophthalmus maximus</name>
    <name type="common">Turbot</name>
    <name type="synonym">Psetta maxima</name>
    <dbReference type="NCBI Taxonomy" id="52904"/>
    <lineage>
        <taxon>Eukaryota</taxon>
        <taxon>Metazoa</taxon>
        <taxon>Chordata</taxon>
        <taxon>Craniata</taxon>
        <taxon>Vertebrata</taxon>
        <taxon>Euteleostomi</taxon>
        <taxon>Actinopterygii</taxon>
        <taxon>Neopterygii</taxon>
        <taxon>Teleostei</taxon>
        <taxon>Neoteleostei</taxon>
        <taxon>Acanthomorphata</taxon>
        <taxon>Carangaria</taxon>
        <taxon>Pleuronectiformes</taxon>
        <taxon>Pleuronectoidei</taxon>
        <taxon>Scophthalmidae</taxon>
        <taxon>Scophthalmus</taxon>
    </lineage>
</organism>